<evidence type="ECO:0000256" key="2">
    <source>
        <dbReference type="ARBA" id="ARBA00022448"/>
    </source>
</evidence>
<dbReference type="EMBL" id="CP012150">
    <property type="protein sequence ID" value="AKS30784.1"/>
    <property type="molecule type" value="Genomic_DNA"/>
</dbReference>
<evidence type="ECO:0000313" key="8">
    <source>
        <dbReference type="EMBL" id="AKS30784.1"/>
    </source>
</evidence>
<dbReference type="GO" id="GO:0046872">
    <property type="term" value="F:metal ion binding"/>
    <property type="evidence" value="ECO:0007669"/>
    <property type="project" value="UniProtKB-KW"/>
</dbReference>
<gene>
    <name evidence="8" type="ORF">AFA91_01605</name>
</gene>
<evidence type="ECO:0000256" key="3">
    <source>
        <dbReference type="ARBA" id="ARBA00022723"/>
    </source>
</evidence>
<dbReference type="AlphaFoldDB" id="A0A0K0X033"/>
<dbReference type="Pfam" id="PF13459">
    <property type="entry name" value="Fer4_15"/>
    <property type="match status" value="1"/>
</dbReference>
<dbReference type="InterPro" id="IPR051269">
    <property type="entry name" value="Fe-S_cluster_ET"/>
</dbReference>
<proteinExistence type="predicted"/>
<evidence type="ECO:0000256" key="4">
    <source>
        <dbReference type="ARBA" id="ARBA00022982"/>
    </source>
</evidence>
<keyword evidence="6" id="KW-0411">Iron-sulfur</keyword>
<dbReference type="SUPFAM" id="SSF54862">
    <property type="entry name" value="4Fe-4S ferredoxins"/>
    <property type="match status" value="1"/>
</dbReference>
<evidence type="ECO:0000313" key="9">
    <source>
        <dbReference type="Proteomes" id="UP000062255"/>
    </source>
</evidence>
<dbReference type="STRING" id="134601.AFA91_01605"/>
<keyword evidence="3" id="KW-0479">Metal-binding</keyword>
<sequence length="70" mass="7631">MRIEADRDSCIASGNCVMVSEALFDQDEDGIVTVLVDEVPDEEVEHAREAVRLCPASVFRLVGDAPPADR</sequence>
<dbReference type="KEGG" id="mgo:AFA91_01605"/>
<dbReference type="GO" id="GO:0051538">
    <property type="term" value="F:3 iron, 4 sulfur cluster binding"/>
    <property type="evidence" value="ECO:0007669"/>
    <property type="project" value="UniProtKB-KW"/>
</dbReference>
<accession>A0A0K0X033</accession>
<organism evidence="8 9">
    <name type="scientific">Mycolicibacterium goodii</name>
    <name type="common">Mycobacterium goodii</name>
    <dbReference type="NCBI Taxonomy" id="134601"/>
    <lineage>
        <taxon>Bacteria</taxon>
        <taxon>Bacillati</taxon>
        <taxon>Actinomycetota</taxon>
        <taxon>Actinomycetes</taxon>
        <taxon>Mycobacteriales</taxon>
        <taxon>Mycobacteriaceae</taxon>
        <taxon>Mycolicibacterium</taxon>
    </lineage>
</organism>
<comment type="cofactor">
    <cofactor evidence="1">
        <name>[3Fe-4S] cluster</name>
        <dbReference type="ChEBI" id="CHEBI:21137"/>
    </cofactor>
</comment>
<keyword evidence="4" id="KW-0249">Electron transport</keyword>
<dbReference type="OrthoDB" id="9803319at2"/>
<evidence type="ECO:0000256" key="5">
    <source>
        <dbReference type="ARBA" id="ARBA00023004"/>
    </source>
</evidence>
<evidence type="ECO:0000256" key="7">
    <source>
        <dbReference type="ARBA" id="ARBA00023291"/>
    </source>
</evidence>
<keyword evidence="2" id="KW-0813">Transport</keyword>
<dbReference type="Gene3D" id="3.30.70.20">
    <property type="match status" value="1"/>
</dbReference>
<dbReference type="Proteomes" id="UP000062255">
    <property type="component" value="Chromosome"/>
</dbReference>
<keyword evidence="7" id="KW-0003">3Fe-4S</keyword>
<keyword evidence="5" id="KW-0408">Iron</keyword>
<name>A0A0K0X033_MYCGD</name>
<dbReference type="RefSeq" id="WP_049743188.1">
    <property type="nucleotide sequence ID" value="NZ_CP012150.1"/>
</dbReference>
<evidence type="ECO:0000256" key="1">
    <source>
        <dbReference type="ARBA" id="ARBA00001927"/>
    </source>
</evidence>
<evidence type="ECO:0000256" key="6">
    <source>
        <dbReference type="ARBA" id="ARBA00023014"/>
    </source>
</evidence>
<reference evidence="8 9" key="1">
    <citation type="submission" date="2015-07" db="EMBL/GenBank/DDBJ databases">
        <title>Complete genome sequence of Mycobacterium goodii X7B, a facultative thermophilic biodesulfurizing bacterium.</title>
        <authorList>
            <person name="Yu B."/>
            <person name="Li F."/>
            <person name="Xu P."/>
        </authorList>
    </citation>
    <scope>NUCLEOTIDE SEQUENCE [LARGE SCALE GENOMIC DNA]</scope>
    <source>
        <strain evidence="8 9">X7B</strain>
    </source>
</reference>
<dbReference type="PANTHER" id="PTHR36923">
    <property type="entry name" value="FERREDOXIN"/>
    <property type="match status" value="1"/>
</dbReference>
<dbReference type="PANTHER" id="PTHR36923:SF3">
    <property type="entry name" value="FERREDOXIN"/>
    <property type="match status" value="1"/>
</dbReference>
<dbReference type="PATRIC" id="fig|134601.6.peg.335"/>
<protein>
    <submittedName>
        <fullName evidence="8">Ferredoxin</fullName>
    </submittedName>
</protein>